<dbReference type="EMBL" id="JAUDUY010000013">
    <property type="protein sequence ID" value="MDM9632727.1"/>
    <property type="molecule type" value="Genomic_DNA"/>
</dbReference>
<dbReference type="Gene3D" id="1.20.144.10">
    <property type="entry name" value="Phosphatidic acid phosphatase type 2/haloperoxidase"/>
    <property type="match status" value="1"/>
</dbReference>
<feature type="signal peptide" evidence="1">
    <location>
        <begin position="1"/>
        <end position="20"/>
    </location>
</feature>
<feature type="domain" description="Phosphatidic acid phosphatase type 2/haloperoxidase" evidence="2">
    <location>
        <begin position="152"/>
        <end position="255"/>
    </location>
</feature>
<dbReference type="Pfam" id="PF01569">
    <property type="entry name" value="PAP2"/>
    <property type="match status" value="1"/>
</dbReference>
<organism evidence="3 4">
    <name type="scientific">Robiginitalea aurantiaca</name>
    <dbReference type="NCBI Taxonomy" id="3056915"/>
    <lineage>
        <taxon>Bacteria</taxon>
        <taxon>Pseudomonadati</taxon>
        <taxon>Bacteroidota</taxon>
        <taxon>Flavobacteriia</taxon>
        <taxon>Flavobacteriales</taxon>
        <taxon>Flavobacteriaceae</taxon>
        <taxon>Robiginitalea</taxon>
    </lineage>
</organism>
<dbReference type="SUPFAM" id="SSF48317">
    <property type="entry name" value="Acid phosphatase/Vanadium-dependent haloperoxidase"/>
    <property type="match status" value="1"/>
</dbReference>
<evidence type="ECO:0000313" key="3">
    <source>
        <dbReference type="EMBL" id="MDM9632727.1"/>
    </source>
</evidence>
<comment type="caution">
    <text evidence="3">The sequence shown here is derived from an EMBL/GenBank/DDBJ whole genome shotgun (WGS) entry which is preliminary data.</text>
</comment>
<reference evidence="3" key="1">
    <citation type="submission" date="2023-06" db="EMBL/GenBank/DDBJ databases">
        <title>Robiginitalea aurantiacus sp. nov. and Algoriphagus sediminis sp. nov., isolated from coastal sediment.</title>
        <authorList>
            <person name="Zhou Z.Y."/>
            <person name="An J."/>
            <person name="Jia Y.W."/>
            <person name="Du Z.J."/>
        </authorList>
    </citation>
    <scope>NUCLEOTIDE SEQUENCE</scope>
    <source>
        <strain evidence="3">M39</strain>
    </source>
</reference>
<dbReference type="CDD" id="cd03394">
    <property type="entry name" value="PAP2_like_5"/>
    <property type="match status" value="1"/>
</dbReference>
<evidence type="ECO:0000256" key="1">
    <source>
        <dbReference type="SAM" id="SignalP"/>
    </source>
</evidence>
<evidence type="ECO:0000313" key="4">
    <source>
        <dbReference type="Proteomes" id="UP001174839"/>
    </source>
</evidence>
<name>A0ABT7WII6_9FLAO</name>
<sequence>MNIKIFFLLVLFLSIGHVSAQYTFSKEAQDDVLNKNPYTYRISDEAVLSYWNAPSLEEGPKFELPYQADTTKLKWSKTDTGKSLIASGALIGLGLYTYKDNGFLNRVSVKENINRYLPNFNDDIDDYTQYIPYASVYALDAFGVKSKHSNWRKTTTIATGAAASLLVIQGLKYGIGETRPDGSADNSFPSGHTATAFMGAHILHKEYGERSIYYSIGGYLLATVTGVFRQLNDKHWISDVLVGAGLGIAITEFSYFANERWFWGDKGINEIEYQPEKEPNYLRPSYLGVKVGWAGLTESFVNDDSGLSAQNGFGISVDGAWFFSRNFGLGAEVGFQSFPIRIAQSIQDEIRPDGYEFIFQPMGNTKNLIGPHAQITKEKSALGVKALFGVAKIANTKVYLKNLESNDPTTEDDIIYAEIDPVLKFGWSVGAYYRLLINKRLAVGLYVDYNATDLESDLVYITDFDQNDNPVYAQERISSPFNSISAGASFNVMLW</sequence>
<protein>
    <submittedName>
        <fullName evidence="3">Phosphatase PAP2 family protein</fullName>
    </submittedName>
</protein>
<keyword evidence="4" id="KW-1185">Reference proteome</keyword>
<dbReference type="SMART" id="SM00014">
    <property type="entry name" value="acidPPc"/>
    <property type="match status" value="1"/>
</dbReference>
<feature type="chain" id="PRO_5045487121" evidence="1">
    <location>
        <begin position="21"/>
        <end position="495"/>
    </location>
</feature>
<dbReference type="RefSeq" id="WP_289726089.1">
    <property type="nucleotide sequence ID" value="NZ_JAUDUY010000013.1"/>
</dbReference>
<dbReference type="Proteomes" id="UP001174839">
    <property type="component" value="Unassembled WGS sequence"/>
</dbReference>
<evidence type="ECO:0000259" key="2">
    <source>
        <dbReference type="SMART" id="SM00014"/>
    </source>
</evidence>
<gene>
    <name evidence="3" type="ORF">QU605_14710</name>
</gene>
<accession>A0ABT7WII6</accession>
<dbReference type="InterPro" id="IPR036938">
    <property type="entry name" value="PAP2/HPO_sf"/>
</dbReference>
<proteinExistence type="predicted"/>
<dbReference type="InterPro" id="IPR000326">
    <property type="entry name" value="PAP2/HPO"/>
</dbReference>
<keyword evidence="1" id="KW-0732">Signal</keyword>